<organism evidence="1">
    <name type="scientific">marine metagenome</name>
    <dbReference type="NCBI Taxonomy" id="408172"/>
    <lineage>
        <taxon>unclassified sequences</taxon>
        <taxon>metagenomes</taxon>
        <taxon>ecological metagenomes</taxon>
    </lineage>
</organism>
<proteinExistence type="predicted"/>
<accession>A0A382DQ40</accession>
<dbReference type="AlphaFoldDB" id="A0A382DQ40"/>
<feature type="non-terminal residue" evidence="1">
    <location>
        <position position="35"/>
    </location>
</feature>
<name>A0A382DQ40_9ZZZZ</name>
<gene>
    <name evidence="1" type="ORF">METZ01_LOCUS193434</name>
</gene>
<evidence type="ECO:0000313" key="1">
    <source>
        <dbReference type="EMBL" id="SVB40580.1"/>
    </source>
</evidence>
<reference evidence="1" key="1">
    <citation type="submission" date="2018-05" db="EMBL/GenBank/DDBJ databases">
        <authorList>
            <person name="Lanie J.A."/>
            <person name="Ng W.-L."/>
            <person name="Kazmierczak K.M."/>
            <person name="Andrzejewski T.M."/>
            <person name="Davidsen T.M."/>
            <person name="Wayne K.J."/>
            <person name="Tettelin H."/>
            <person name="Glass J.I."/>
            <person name="Rusch D."/>
            <person name="Podicherti R."/>
            <person name="Tsui H.-C.T."/>
            <person name="Winkler M.E."/>
        </authorList>
    </citation>
    <scope>NUCLEOTIDE SEQUENCE</scope>
</reference>
<dbReference type="EMBL" id="UINC01040549">
    <property type="protein sequence ID" value="SVB40580.1"/>
    <property type="molecule type" value="Genomic_DNA"/>
</dbReference>
<protein>
    <submittedName>
        <fullName evidence="1">Uncharacterized protein</fullName>
    </submittedName>
</protein>
<sequence>VYDQPTTFVSKTDGLGPFQLLTLNHIFIHVAKAPR</sequence>
<feature type="non-terminal residue" evidence="1">
    <location>
        <position position="1"/>
    </location>
</feature>